<sequence>MSGDEDATAQPHNVTENPPPGNPTSEPDLPPPVAPDTPLPAVDPPAADTLMASEEPTMDQMSSSGEGSSDRQLNVTDALTYLDEVKIQFQDMPDVYNRFLDIMKDFKSQRIDTPGVIERVSNLFHGHPPLIQGFNTFLPPGYRIECTNDARNPNFITVTTPAGTTTQATDGRFHLGPQEPETLQPRISTPGVKLPSDAELAPALEYLSAVKTRFSNDPEKYHRFLALLSPSEPPSSLDDDVTMRLVTDLFANDEDLLEGFYHFLPDKRTQHQAAARLDEILNKSKLETKVTGRRKGDSSIAGASASVPQKRKRKAPEKEKEPAAKAGPSKQPVKRTKQQHSDAPSPALSQRHAAITSPRRSHAHQATFIHQAPPIPAPQLPPPPQDENQFFDRVKRALDNRETYNEFLKLVNLFTQDIIDTARLVKESRKFLGESELLTQFKEILGFDERRERFAGTEDVWTRPMGVLDRPNRERLYERYGSYRKLPANESLVVCSGRDDMCRSVLNDEWISQPTFATEEAGFIAHKKNVYEEALHRSEEERHEYDFHIEAINKTIVLLDPINTKILQLSKEERAGFKKPQHLSNAKSIHQRVIKKVYGRDAGMEVWQAMQDVPVIAIPIVLERLKQKHEEWKRAQREWNKVWREVDGRNYHKSLDHQGITFKAADKKGITTKAFMNQIETARDEQMAKRAALIDPMFARTRPRHQLEYILDDTYVLQDALKLTCSFLDRTQGQISFTDRKRIESFIRSFVPLFFMNDPATFNSTFIPKMESVDSEASEADSLLDDTDIASSSSGRGGRGKKGGVGSTGSDLRKKLLKSEQAKSSRRTRAQSAASPASSRPPSPPAELMSVDTDPVVTNTNGGSSSGPSSPVDGRPTRKGTFYTNTQFYVLLRLLETLYSRLHLFKSVAAELARDQRAETPVREDVGLIVEITKLSEKAKDAGHFYDFFLESCEKLFDNEIEQIAFEDQMRYMFGIKHGYKAFTIDKLVGALVKQIQAILSDGRSQEIFELLRREREVATPTSQDLINSRKNTEKVLGPDENLFRIDWLPECKTITMQLIGKDDSSYDDAEVLTGRWQAYIDSYVKPEPTIDVPSSASRRRPFLKRTVIPTPDQSEPSVIARSDLALRVCVRTYRLFYVSNTEEYVFRVSSQEERESAKQALEARNTRRKAWLEQFTTPPKPTEETIPAPEPVPEAPPKS</sequence>
<accession>A0AAW0FUR4</accession>
<feature type="compositionally biased region" description="Pro residues" evidence="8">
    <location>
        <begin position="1189"/>
        <end position="1200"/>
    </location>
</feature>
<feature type="compositionally biased region" description="Low complexity" evidence="8">
    <location>
        <begin position="862"/>
        <end position="871"/>
    </location>
</feature>
<proteinExistence type="predicted"/>
<evidence type="ECO:0000256" key="2">
    <source>
        <dbReference type="ARBA" id="ARBA00022491"/>
    </source>
</evidence>
<evidence type="ECO:0000256" key="6">
    <source>
        <dbReference type="ARBA" id="ARBA00023242"/>
    </source>
</evidence>
<feature type="region of interest" description="Disordered" evidence="8">
    <location>
        <begin position="288"/>
        <end position="365"/>
    </location>
</feature>
<keyword evidence="5" id="KW-0804">Transcription</keyword>
<evidence type="ECO:0000256" key="7">
    <source>
        <dbReference type="PROSITE-ProRule" id="PRU00810"/>
    </source>
</evidence>
<feature type="compositionally biased region" description="Basic and acidic residues" evidence="8">
    <location>
        <begin position="811"/>
        <end position="823"/>
    </location>
</feature>
<dbReference type="Pfam" id="PF08295">
    <property type="entry name" value="Sin3_corepress"/>
    <property type="match status" value="1"/>
</dbReference>
<feature type="compositionally biased region" description="Polar residues" evidence="8">
    <location>
        <begin position="59"/>
        <end position="71"/>
    </location>
</feature>
<dbReference type="SMART" id="SM00761">
    <property type="entry name" value="HDAC_interact"/>
    <property type="match status" value="1"/>
</dbReference>
<feature type="compositionally biased region" description="Pro residues" evidence="8">
    <location>
        <begin position="17"/>
        <end position="43"/>
    </location>
</feature>
<reference evidence="10 11" key="1">
    <citation type="submission" date="2022-09" db="EMBL/GenBank/DDBJ databases">
        <authorList>
            <person name="Palmer J.M."/>
        </authorList>
    </citation>
    <scope>NUCLEOTIDE SEQUENCE [LARGE SCALE GENOMIC DNA]</scope>
    <source>
        <strain evidence="10 11">DSM 7382</strain>
    </source>
</reference>
<dbReference type="AlphaFoldDB" id="A0AAW0FUR4"/>
<feature type="domain" description="Histone deacetylase interacting" evidence="9">
    <location>
        <begin position="476"/>
        <end position="576"/>
    </location>
</feature>
<dbReference type="InterPro" id="IPR003822">
    <property type="entry name" value="PAH"/>
</dbReference>
<evidence type="ECO:0000256" key="1">
    <source>
        <dbReference type="ARBA" id="ARBA00004123"/>
    </source>
</evidence>
<dbReference type="GO" id="GO:0070822">
    <property type="term" value="C:Sin3-type complex"/>
    <property type="evidence" value="ECO:0007669"/>
    <property type="project" value="TreeGrafter"/>
</dbReference>
<keyword evidence="3" id="KW-0677">Repeat</keyword>
<protein>
    <recommendedName>
        <fullName evidence="9">Histone deacetylase interacting domain-containing protein</fullName>
    </recommendedName>
</protein>
<dbReference type="Gene3D" id="1.20.1160.11">
    <property type="entry name" value="Paired amphipathic helix"/>
    <property type="match status" value="3"/>
</dbReference>
<keyword evidence="6 7" id="KW-0539">Nucleus</keyword>
<evidence type="ECO:0000313" key="10">
    <source>
        <dbReference type="EMBL" id="KAK7685020.1"/>
    </source>
</evidence>
<dbReference type="PANTHER" id="PTHR12346">
    <property type="entry name" value="SIN3B-RELATED"/>
    <property type="match status" value="1"/>
</dbReference>
<evidence type="ECO:0000256" key="4">
    <source>
        <dbReference type="ARBA" id="ARBA00023015"/>
    </source>
</evidence>
<gene>
    <name evidence="10" type="ORF">QCA50_011855</name>
</gene>
<dbReference type="FunFam" id="1.20.1160.11:FF:000002">
    <property type="entry name" value="Paired amphipathic helix protein SIN3"/>
    <property type="match status" value="1"/>
</dbReference>
<dbReference type="InterPro" id="IPR013194">
    <property type="entry name" value="HDAC_interact_dom"/>
</dbReference>
<keyword evidence="2" id="KW-0678">Repressor</keyword>
<dbReference type="InterPro" id="IPR039774">
    <property type="entry name" value="Sin3-like"/>
</dbReference>
<dbReference type="EMBL" id="JASBNA010000022">
    <property type="protein sequence ID" value="KAK7685020.1"/>
    <property type="molecule type" value="Genomic_DNA"/>
</dbReference>
<comment type="subcellular location">
    <subcellularLocation>
        <location evidence="1 7">Nucleus</location>
    </subcellularLocation>
</comment>
<feature type="region of interest" description="Disordered" evidence="8">
    <location>
        <begin position="1156"/>
        <end position="1200"/>
    </location>
</feature>
<dbReference type="GO" id="GO:0003714">
    <property type="term" value="F:transcription corepressor activity"/>
    <property type="evidence" value="ECO:0007669"/>
    <property type="project" value="InterPro"/>
</dbReference>
<dbReference type="PROSITE" id="PS51477">
    <property type="entry name" value="PAH"/>
    <property type="match status" value="2"/>
</dbReference>
<dbReference type="Proteomes" id="UP001385951">
    <property type="component" value="Unassembled WGS sequence"/>
</dbReference>
<dbReference type="Pfam" id="PF16879">
    <property type="entry name" value="Sin3a_C"/>
    <property type="match status" value="1"/>
</dbReference>
<feature type="region of interest" description="Disordered" evidence="8">
    <location>
        <begin position="1"/>
        <end position="71"/>
    </location>
</feature>
<evidence type="ECO:0000256" key="3">
    <source>
        <dbReference type="ARBA" id="ARBA00022737"/>
    </source>
</evidence>
<feature type="region of interest" description="Disordered" evidence="8">
    <location>
        <begin position="777"/>
        <end position="878"/>
    </location>
</feature>
<dbReference type="Pfam" id="PF02671">
    <property type="entry name" value="PAH"/>
    <property type="match status" value="2"/>
</dbReference>
<feature type="compositionally biased region" description="Basic and acidic residues" evidence="8">
    <location>
        <begin position="288"/>
        <end position="297"/>
    </location>
</feature>
<organism evidence="10 11">
    <name type="scientific">Cerrena zonata</name>
    <dbReference type="NCBI Taxonomy" id="2478898"/>
    <lineage>
        <taxon>Eukaryota</taxon>
        <taxon>Fungi</taxon>
        <taxon>Dikarya</taxon>
        <taxon>Basidiomycota</taxon>
        <taxon>Agaricomycotina</taxon>
        <taxon>Agaricomycetes</taxon>
        <taxon>Polyporales</taxon>
        <taxon>Cerrenaceae</taxon>
        <taxon>Cerrena</taxon>
    </lineage>
</organism>
<dbReference type="InterPro" id="IPR036600">
    <property type="entry name" value="PAH_sf"/>
</dbReference>
<evidence type="ECO:0000313" key="11">
    <source>
        <dbReference type="Proteomes" id="UP001385951"/>
    </source>
</evidence>
<evidence type="ECO:0000259" key="9">
    <source>
        <dbReference type="SMART" id="SM00761"/>
    </source>
</evidence>
<name>A0AAW0FUR4_9APHY</name>
<keyword evidence="4" id="KW-0805">Transcription regulation</keyword>
<dbReference type="SUPFAM" id="SSF47762">
    <property type="entry name" value="PAH2 domain"/>
    <property type="match status" value="3"/>
</dbReference>
<dbReference type="InterPro" id="IPR031693">
    <property type="entry name" value="Sin3_C"/>
</dbReference>
<keyword evidence="11" id="KW-1185">Reference proteome</keyword>
<evidence type="ECO:0000256" key="5">
    <source>
        <dbReference type="ARBA" id="ARBA00023163"/>
    </source>
</evidence>
<dbReference type="FunFam" id="1.20.1160.11:FF:000001">
    <property type="entry name" value="Paired amphipathic helix protein Sin3"/>
    <property type="match status" value="1"/>
</dbReference>
<dbReference type="GO" id="GO:0000122">
    <property type="term" value="P:negative regulation of transcription by RNA polymerase II"/>
    <property type="evidence" value="ECO:0007669"/>
    <property type="project" value="TreeGrafter"/>
</dbReference>
<dbReference type="PANTHER" id="PTHR12346:SF0">
    <property type="entry name" value="SIN3A, ISOFORM G"/>
    <property type="match status" value="1"/>
</dbReference>
<comment type="caution">
    <text evidence="10">The sequence shown here is derived from an EMBL/GenBank/DDBJ whole genome shotgun (WGS) entry which is preliminary data.</text>
</comment>
<evidence type="ECO:0000256" key="8">
    <source>
        <dbReference type="SAM" id="MobiDB-lite"/>
    </source>
</evidence>
<feature type="compositionally biased region" description="Acidic residues" evidence="8">
    <location>
        <begin position="777"/>
        <end position="788"/>
    </location>
</feature>